<evidence type="ECO:0000259" key="2">
    <source>
        <dbReference type="SMART" id="SM01204"/>
    </source>
</evidence>
<dbReference type="InterPro" id="IPR019494">
    <property type="entry name" value="FIST_C"/>
</dbReference>
<organism evidence="3 4">
    <name type="scientific">Vibrio navarrensis</name>
    <dbReference type="NCBI Taxonomy" id="29495"/>
    <lineage>
        <taxon>Bacteria</taxon>
        <taxon>Pseudomonadati</taxon>
        <taxon>Pseudomonadota</taxon>
        <taxon>Gammaproteobacteria</taxon>
        <taxon>Vibrionales</taxon>
        <taxon>Vibrionaceae</taxon>
        <taxon>Vibrio</taxon>
    </lineage>
</organism>
<feature type="domain" description="FIST C-domain" evidence="2">
    <location>
        <begin position="229"/>
        <end position="376"/>
    </location>
</feature>
<dbReference type="STRING" id="29495.EA26_07860"/>
<gene>
    <name evidence="3" type="ORF">EA26_07860</name>
</gene>
<sequence>MRCQTVFSHELDETKAISEFRMKISNKHLAMLICYYTEEYCCDKLQHAFKTQFPGIPFHGSSSCQAIMTEHGFHPGPVVGVFAIFDSGLSNAYGTGISVEANLPQMVDHNVQQVLEMALCHANRQSEVPSLILLHSTPGNEEEIIQALDQYFGTLVPIIGGSAADNQIKGAWSLFTSQGTSRNGISLTVFFSSQSIYTGFSAGHIPTEVTGKATKVHGRELIEIDNLPAASVYKEWAKLHFKENETHNIIFDVATAYPLGRIAGHLYDHPYFILSHPIRETEQGGIELFSKIDEGDRLYLMRGCKEQLIRRAARVVNAAFWQKLEDSNKIGVINIFCAGSMIQIRQDIDAVLTQLADELNGKPFICPFTFGEQGRFIGGENGHGNLMISSAIFHSPHDA</sequence>
<reference evidence="3 4" key="1">
    <citation type="submission" date="2014-04" db="EMBL/GenBank/DDBJ databases">
        <title>Genome sequencing of Vibrio navarrensis strains.</title>
        <authorList>
            <person name="Gladney L.M."/>
            <person name="Katz L.S."/>
            <person name="Marino-Ramirez L."/>
            <person name="Jordan I.K."/>
        </authorList>
    </citation>
    <scope>NUCLEOTIDE SEQUENCE [LARGE SCALE GENOMIC DNA]</scope>
    <source>
        <strain evidence="3 4">ATCC 51183</strain>
    </source>
</reference>
<dbReference type="GO" id="GO:0016301">
    <property type="term" value="F:kinase activity"/>
    <property type="evidence" value="ECO:0007669"/>
    <property type="project" value="UniProtKB-KW"/>
</dbReference>
<dbReference type="InterPro" id="IPR013702">
    <property type="entry name" value="FIST_domain_N"/>
</dbReference>
<comment type="caution">
    <text evidence="3">The sequence shown here is derived from an EMBL/GenBank/DDBJ whole genome shotgun (WGS) entry which is preliminary data.</text>
</comment>
<evidence type="ECO:0000259" key="1">
    <source>
        <dbReference type="SMART" id="SM00897"/>
    </source>
</evidence>
<keyword evidence="3" id="KW-0808">Transferase</keyword>
<dbReference type="PANTHER" id="PTHR40252">
    <property type="entry name" value="BLR0328 PROTEIN"/>
    <property type="match status" value="1"/>
</dbReference>
<dbReference type="RefSeq" id="WP_039426402.1">
    <property type="nucleotide sequence ID" value="NZ_CP061845.1"/>
</dbReference>
<dbReference type="GeneID" id="43683111"/>
<dbReference type="Pfam" id="PF08495">
    <property type="entry name" value="FIST"/>
    <property type="match status" value="1"/>
</dbReference>
<accession>A0A099LU87</accession>
<evidence type="ECO:0000313" key="3">
    <source>
        <dbReference type="EMBL" id="KGK11229.1"/>
    </source>
</evidence>
<dbReference type="EMBL" id="JMCG01000001">
    <property type="protein sequence ID" value="KGK11229.1"/>
    <property type="molecule type" value="Genomic_DNA"/>
</dbReference>
<evidence type="ECO:0000313" key="4">
    <source>
        <dbReference type="Proteomes" id="UP000029994"/>
    </source>
</evidence>
<dbReference type="PANTHER" id="PTHR40252:SF2">
    <property type="entry name" value="BLR0328 PROTEIN"/>
    <property type="match status" value="1"/>
</dbReference>
<dbReference type="SMART" id="SM01204">
    <property type="entry name" value="FIST_C"/>
    <property type="match status" value="1"/>
</dbReference>
<feature type="domain" description="FIST" evidence="1">
    <location>
        <begin position="28"/>
        <end position="228"/>
    </location>
</feature>
<proteinExistence type="predicted"/>
<dbReference type="Pfam" id="PF10442">
    <property type="entry name" value="FIST_C"/>
    <property type="match status" value="1"/>
</dbReference>
<keyword evidence="4" id="KW-1185">Reference proteome</keyword>
<dbReference type="Proteomes" id="UP000029994">
    <property type="component" value="Unassembled WGS sequence"/>
</dbReference>
<protein>
    <submittedName>
        <fullName evidence="3">Histidine kinase</fullName>
    </submittedName>
</protein>
<dbReference type="AlphaFoldDB" id="A0A099LU87"/>
<name>A0A099LU87_9VIBR</name>
<keyword evidence="3" id="KW-0418">Kinase</keyword>
<dbReference type="eggNOG" id="COG3287">
    <property type="taxonomic scope" value="Bacteria"/>
</dbReference>
<dbReference type="SMART" id="SM00897">
    <property type="entry name" value="FIST"/>
    <property type="match status" value="1"/>
</dbReference>